<dbReference type="PANTHER" id="PTHR30582:SF24">
    <property type="entry name" value="L,D-TRANSPEPTIDASE ERFK_SRFK-RELATED"/>
    <property type="match status" value="1"/>
</dbReference>
<evidence type="ECO:0000256" key="1">
    <source>
        <dbReference type="ARBA" id="ARBA00004752"/>
    </source>
</evidence>
<evidence type="ECO:0000256" key="8">
    <source>
        <dbReference type="ARBA" id="ARBA00023316"/>
    </source>
</evidence>
<dbReference type="Gene3D" id="2.40.440.10">
    <property type="entry name" value="L,D-transpeptidase catalytic domain-like"/>
    <property type="match status" value="1"/>
</dbReference>
<evidence type="ECO:0000313" key="11">
    <source>
        <dbReference type="EMBL" id="NDW06779.1"/>
    </source>
</evidence>
<keyword evidence="7 9" id="KW-0573">Peptidoglycan synthesis</keyword>
<sequence length="184" mass="20190">MIDRRQLLAGVAAWMVLATEAGAHGEFQLDPQFLPQRVPFSGYRPATIVVDPGARFLYLVKEGGFARRYGIGVGRAGLRFSGDAIVGRKAEWPRWTPTPNMIKREPGKYARYAGGLKGGPGNPLGARALYLYRNGQDTFYRIHGTNEPSSIGKAVSNGCIRMINDHVIDLYDRVSVGAEVVVVR</sequence>
<dbReference type="InterPro" id="IPR050979">
    <property type="entry name" value="LD-transpeptidase"/>
</dbReference>
<keyword evidence="5" id="KW-0378">Hydrolase</keyword>
<comment type="similarity">
    <text evidence="2">Belongs to the YkuD family.</text>
</comment>
<evidence type="ECO:0000256" key="2">
    <source>
        <dbReference type="ARBA" id="ARBA00005992"/>
    </source>
</evidence>
<evidence type="ECO:0000256" key="4">
    <source>
        <dbReference type="ARBA" id="ARBA00022679"/>
    </source>
</evidence>
<dbReference type="GO" id="GO:0071972">
    <property type="term" value="F:peptidoglycan L,D-transpeptidase activity"/>
    <property type="evidence" value="ECO:0007669"/>
    <property type="project" value="TreeGrafter"/>
</dbReference>
<keyword evidence="4" id="KW-0808">Transferase</keyword>
<dbReference type="AlphaFoldDB" id="A0A6N9TAP9"/>
<dbReference type="InterPro" id="IPR038063">
    <property type="entry name" value="Transpep_catalytic_dom"/>
</dbReference>
<feature type="domain" description="L,D-TPase catalytic" evidence="10">
    <location>
        <begin position="46"/>
        <end position="183"/>
    </location>
</feature>
<evidence type="ECO:0000256" key="7">
    <source>
        <dbReference type="ARBA" id="ARBA00022984"/>
    </source>
</evidence>
<dbReference type="EMBL" id="JAAAMG010000020">
    <property type="protein sequence ID" value="NDW06779.1"/>
    <property type="molecule type" value="Genomic_DNA"/>
</dbReference>
<protein>
    <submittedName>
        <fullName evidence="11">L,D-transpeptidase family protein</fullName>
    </submittedName>
</protein>
<dbReference type="InterPro" id="IPR005490">
    <property type="entry name" value="LD_TPept_cat_dom"/>
</dbReference>
<name>A0A6N9TAP9_9HYPH</name>
<dbReference type="Pfam" id="PF03734">
    <property type="entry name" value="YkuD"/>
    <property type="match status" value="1"/>
</dbReference>
<dbReference type="Proteomes" id="UP000469011">
    <property type="component" value="Unassembled WGS sequence"/>
</dbReference>
<keyword evidence="12" id="KW-1185">Reference proteome</keyword>
<evidence type="ECO:0000256" key="3">
    <source>
        <dbReference type="ARBA" id="ARBA00022676"/>
    </source>
</evidence>
<dbReference type="GO" id="GO:0016757">
    <property type="term" value="F:glycosyltransferase activity"/>
    <property type="evidence" value="ECO:0007669"/>
    <property type="project" value="UniProtKB-KW"/>
</dbReference>
<keyword evidence="3" id="KW-0328">Glycosyltransferase</keyword>
<gene>
    <name evidence="11" type="ORF">GTK09_20385</name>
</gene>
<organism evidence="11 12">
    <name type="scientific">Jiella pacifica</name>
    <dbReference type="NCBI Taxonomy" id="2696469"/>
    <lineage>
        <taxon>Bacteria</taxon>
        <taxon>Pseudomonadati</taxon>
        <taxon>Pseudomonadota</taxon>
        <taxon>Alphaproteobacteria</taxon>
        <taxon>Hyphomicrobiales</taxon>
        <taxon>Aurantimonadaceae</taxon>
        <taxon>Jiella</taxon>
    </lineage>
</organism>
<evidence type="ECO:0000313" key="12">
    <source>
        <dbReference type="Proteomes" id="UP000469011"/>
    </source>
</evidence>
<keyword evidence="6 9" id="KW-0133">Cell shape</keyword>
<proteinExistence type="inferred from homology"/>
<dbReference type="PANTHER" id="PTHR30582">
    <property type="entry name" value="L,D-TRANSPEPTIDASE"/>
    <property type="match status" value="1"/>
</dbReference>
<dbReference type="GO" id="GO:0018104">
    <property type="term" value="P:peptidoglycan-protein cross-linking"/>
    <property type="evidence" value="ECO:0007669"/>
    <property type="project" value="TreeGrafter"/>
</dbReference>
<keyword evidence="8 9" id="KW-0961">Cell wall biogenesis/degradation</keyword>
<accession>A0A6N9TAP9</accession>
<dbReference type="GO" id="GO:0008360">
    <property type="term" value="P:regulation of cell shape"/>
    <property type="evidence" value="ECO:0007669"/>
    <property type="project" value="UniProtKB-UniRule"/>
</dbReference>
<dbReference type="UniPathway" id="UPA00219"/>
<dbReference type="RefSeq" id="WP_083591532.1">
    <property type="nucleotide sequence ID" value="NZ_JAAAMG010000020.1"/>
</dbReference>
<comment type="pathway">
    <text evidence="1 9">Cell wall biogenesis; peptidoglycan biosynthesis.</text>
</comment>
<reference evidence="11 12" key="1">
    <citation type="submission" date="2020-01" db="EMBL/GenBank/DDBJ databases">
        <title>Jiella pacifica sp. nov.</title>
        <authorList>
            <person name="Xue Z."/>
            <person name="Zhu S."/>
            <person name="Chen J."/>
            <person name="Yang J."/>
        </authorList>
    </citation>
    <scope>NUCLEOTIDE SEQUENCE [LARGE SCALE GENOMIC DNA]</scope>
    <source>
        <strain evidence="11 12">40Bstr34</strain>
    </source>
</reference>
<evidence type="ECO:0000256" key="5">
    <source>
        <dbReference type="ARBA" id="ARBA00022801"/>
    </source>
</evidence>
<dbReference type="SUPFAM" id="SSF141523">
    <property type="entry name" value="L,D-transpeptidase catalytic domain-like"/>
    <property type="match status" value="1"/>
</dbReference>
<feature type="active site" description="Nucleophile" evidence="9">
    <location>
        <position position="159"/>
    </location>
</feature>
<evidence type="ECO:0000256" key="6">
    <source>
        <dbReference type="ARBA" id="ARBA00022960"/>
    </source>
</evidence>
<evidence type="ECO:0000256" key="9">
    <source>
        <dbReference type="PROSITE-ProRule" id="PRU01373"/>
    </source>
</evidence>
<comment type="caution">
    <text evidence="11">The sequence shown here is derived from an EMBL/GenBank/DDBJ whole genome shotgun (WGS) entry which is preliminary data.</text>
</comment>
<dbReference type="GO" id="GO:0071555">
    <property type="term" value="P:cell wall organization"/>
    <property type="evidence" value="ECO:0007669"/>
    <property type="project" value="UniProtKB-UniRule"/>
</dbReference>
<dbReference type="FunFam" id="2.40.440.10:FF:000002">
    <property type="entry name" value="L,D-transpeptidase ErfK/SrfK"/>
    <property type="match status" value="1"/>
</dbReference>
<dbReference type="CDD" id="cd16913">
    <property type="entry name" value="YkuD_like"/>
    <property type="match status" value="1"/>
</dbReference>
<dbReference type="GO" id="GO:0005576">
    <property type="term" value="C:extracellular region"/>
    <property type="evidence" value="ECO:0007669"/>
    <property type="project" value="TreeGrafter"/>
</dbReference>
<evidence type="ECO:0000259" key="10">
    <source>
        <dbReference type="PROSITE" id="PS52029"/>
    </source>
</evidence>
<feature type="active site" description="Proton donor/acceptor" evidence="9">
    <location>
        <position position="143"/>
    </location>
</feature>
<dbReference type="PROSITE" id="PS52029">
    <property type="entry name" value="LD_TPASE"/>
    <property type="match status" value="1"/>
</dbReference>